<dbReference type="InterPro" id="IPR003615">
    <property type="entry name" value="HNH_nuc"/>
</dbReference>
<dbReference type="Proteomes" id="UP001064632">
    <property type="component" value="Chromosome"/>
</dbReference>
<dbReference type="CDD" id="cd00085">
    <property type="entry name" value="HNHc"/>
    <property type="match status" value="1"/>
</dbReference>
<evidence type="ECO:0000313" key="3">
    <source>
        <dbReference type="Proteomes" id="UP001064632"/>
    </source>
</evidence>
<keyword evidence="3" id="KW-1185">Reference proteome</keyword>
<reference evidence="2" key="1">
    <citation type="submission" date="2022-09" db="EMBL/GenBank/DDBJ databases">
        <title>Tahibacter sp. nov., isolated from a fresh water.</title>
        <authorList>
            <person name="Baek J.H."/>
            <person name="Lee J.K."/>
            <person name="Kim J.M."/>
            <person name="Jeon C.O."/>
        </authorList>
    </citation>
    <scope>NUCLEOTIDE SEQUENCE</scope>
    <source>
        <strain evidence="2">W38</strain>
    </source>
</reference>
<proteinExistence type="predicted"/>
<protein>
    <submittedName>
        <fullName evidence="2">HNH endonuclease</fullName>
    </submittedName>
</protein>
<keyword evidence="2" id="KW-0255">Endonuclease</keyword>
<keyword evidence="2" id="KW-0378">Hydrolase</keyword>
<accession>A0ABY6BE70</accession>
<dbReference type="GO" id="GO:0004519">
    <property type="term" value="F:endonuclease activity"/>
    <property type="evidence" value="ECO:0007669"/>
    <property type="project" value="UniProtKB-KW"/>
</dbReference>
<evidence type="ECO:0000313" key="2">
    <source>
        <dbReference type="EMBL" id="UXI68331.1"/>
    </source>
</evidence>
<keyword evidence="2" id="KW-0540">Nuclease</keyword>
<evidence type="ECO:0000259" key="1">
    <source>
        <dbReference type="SMART" id="SM00507"/>
    </source>
</evidence>
<dbReference type="RefSeq" id="WP_261695291.1">
    <property type="nucleotide sequence ID" value="NZ_CP104694.1"/>
</dbReference>
<dbReference type="SMART" id="SM00507">
    <property type="entry name" value="HNHc"/>
    <property type="match status" value="1"/>
</dbReference>
<organism evidence="2 3">
    <name type="scientific">Tahibacter amnicola</name>
    <dbReference type="NCBI Taxonomy" id="2976241"/>
    <lineage>
        <taxon>Bacteria</taxon>
        <taxon>Pseudomonadati</taxon>
        <taxon>Pseudomonadota</taxon>
        <taxon>Gammaproteobacteria</taxon>
        <taxon>Lysobacterales</taxon>
        <taxon>Rhodanobacteraceae</taxon>
        <taxon>Tahibacter</taxon>
    </lineage>
</organism>
<feature type="domain" description="HNH nuclease" evidence="1">
    <location>
        <begin position="49"/>
        <end position="99"/>
    </location>
</feature>
<sequence>MAAVATTPLREQASGLPGRLRRQPVLGIKRGAWRSDGETPPDCVDAFRSAAVRVLARDGGVCHFCGFQADRYQEVHHRDGDHTNLDEDNLVTCCPLCHQVHHLGVAAMADSGFLAAIPELTQTEINHLARAVFVAPHRGDAALGEKLRGLYAVLETRGPDTLATVFGAGASLYDVAQALASCTDTVYARREHLFDALRLVPTANAFPPEQLTYYAGHLPTHFHAGRWLSTFHELLG</sequence>
<name>A0ABY6BE70_9GAMM</name>
<gene>
    <name evidence="2" type="ORF">N4264_01385</name>
</gene>
<dbReference type="EMBL" id="CP104694">
    <property type="protein sequence ID" value="UXI68331.1"/>
    <property type="molecule type" value="Genomic_DNA"/>
</dbReference>